<reference evidence="3 4" key="1">
    <citation type="journal article" date="2015" name="Antonie Van Leeuwenhoek">
        <title>Bosea vaviloviae sp. nov., a new species of slow-growing rhizobia isolated from nodules of the relict species Vavilovia formosa (Stev.) Fed.</title>
        <authorList>
            <person name="Safronova V.I."/>
            <person name="Kuznetsova I.G."/>
            <person name="Sazanova A.L."/>
            <person name="Kimeklis A.K."/>
            <person name="Belimov A.A."/>
            <person name="Andronov E.E."/>
            <person name="Pinaev A.G."/>
            <person name="Chizhevskaya E.P."/>
            <person name="Pukhaev A.R."/>
            <person name="Popov K.P."/>
            <person name="Willems A."/>
            <person name="Tikhonovich I.A."/>
        </authorList>
    </citation>
    <scope>NUCLEOTIDE SEQUENCE [LARGE SCALE GENOMIC DNA]</scope>
    <source>
        <strain evidence="3 4">Vaf18</strain>
    </source>
</reference>
<keyword evidence="4" id="KW-1185">Reference proteome</keyword>
<evidence type="ECO:0000256" key="2">
    <source>
        <dbReference type="SAM" id="Phobius"/>
    </source>
</evidence>
<dbReference type="Proteomes" id="UP000094969">
    <property type="component" value="Chromosome"/>
</dbReference>
<feature type="compositionally biased region" description="Polar residues" evidence="1">
    <location>
        <begin position="394"/>
        <end position="409"/>
    </location>
</feature>
<evidence type="ECO:0000313" key="4">
    <source>
        <dbReference type="Proteomes" id="UP000094969"/>
    </source>
</evidence>
<dbReference type="SUPFAM" id="SSF53474">
    <property type="entry name" value="alpha/beta-Hydrolases"/>
    <property type="match status" value="1"/>
</dbReference>
<proteinExistence type="predicted"/>
<evidence type="ECO:0000256" key="1">
    <source>
        <dbReference type="SAM" id="MobiDB-lite"/>
    </source>
</evidence>
<name>A0A1D7TWY7_9HYPH</name>
<evidence type="ECO:0008006" key="5">
    <source>
        <dbReference type="Google" id="ProtNLM"/>
    </source>
</evidence>
<gene>
    <name evidence="3" type="ORF">BHK69_03205</name>
</gene>
<feature type="transmembrane region" description="Helical" evidence="2">
    <location>
        <begin position="96"/>
        <end position="114"/>
    </location>
</feature>
<dbReference type="KEGG" id="bvv:BHK69_03205"/>
<feature type="transmembrane region" description="Helical" evidence="2">
    <location>
        <begin position="120"/>
        <end position="146"/>
    </location>
</feature>
<keyword evidence="2" id="KW-0812">Transmembrane</keyword>
<dbReference type="STRING" id="1526658.BHK69_03205"/>
<dbReference type="OrthoDB" id="7257484at2"/>
<feature type="region of interest" description="Disordered" evidence="1">
    <location>
        <begin position="387"/>
        <end position="409"/>
    </location>
</feature>
<evidence type="ECO:0000313" key="3">
    <source>
        <dbReference type="EMBL" id="AOO79626.1"/>
    </source>
</evidence>
<dbReference type="EMBL" id="CP017147">
    <property type="protein sequence ID" value="AOO79626.1"/>
    <property type="molecule type" value="Genomic_DNA"/>
</dbReference>
<feature type="transmembrane region" description="Helical" evidence="2">
    <location>
        <begin position="153"/>
        <end position="170"/>
    </location>
</feature>
<keyword evidence="2" id="KW-1133">Transmembrane helix</keyword>
<accession>A0A1D7TWY7</accession>
<dbReference type="InterPro" id="IPR029058">
    <property type="entry name" value="AB_hydrolase_fold"/>
</dbReference>
<sequence length="409" mass="45905">MTEARVFRRRIYHIGGYDHARPEIVHGRFVRELRRFERVWAASATASEPTIGEDLATWQVQTRGANWQSETEFCLVRWDDVIATTGAAPMWRRLPGGLLSFFDFILAGAFWGYLRASWRYAMFFLYPFLILAVLSLLALAGGLALARSTSSSLIGIGAGIGIFLLLFHAAQRWLYLGLLLDDWIFSRRYIRHGDAVLDDRLQRVATDIVQAAQGDAVDEILIIGHSLGAVLAIDLIDRAIKAGLARQNGGPRIAFLSAGSSVLKIGLHRGASRLRAAVARLSTVPALFWADYQARSDVMNFYRSDPLPLMGLAKTDSPLIRSVSIRRMLDPARYPRIRRNWYRMHCQFVRGNDRRAPYDYFMFTCGPLDAERQARLKEGAMHAFDTEGRVLDPASSTQASANPIEASQQ</sequence>
<protein>
    <recommendedName>
        <fullName evidence="5">Fungal lipase-like domain-containing protein</fullName>
    </recommendedName>
</protein>
<dbReference type="AlphaFoldDB" id="A0A1D7TWY7"/>
<dbReference type="RefSeq" id="WP_069688848.1">
    <property type="nucleotide sequence ID" value="NZ_CP017147.1"/>
</dbReference>
<organism evidence="3 4">
    <name type="scientific">Bosea vaviloviae</name>
    <dbReference type="NCBI Taxonomy" id="1526658"/>
    <lineage>
        <taxon>Bacteria</taxon>
        <taxon>Pseudomonadati</taxon>
        <taxon>Pseudomonadota</taxon>
        <taxon>Alphaproteobacteria</taxon>
        <taxon>Hyphomicrobiales</taxon>
        <taxon>Boseaceae</taxon>
        <taxon>Bosea</taxon>
    </lineage>
</organism>
<keyword evidence="2" id="KW-0472">Membrane</keyword>